<dbReference type="Proteomes" id="UP000824056">
    <property type="component" value="Unassembled WGS sequence"/>
</dbReference>
<evidence type="ECO:0000256" key="1">
    <source>
        <dbReference type="ARBA" id="ARBA00022679"/>
    </source>
</evidence>
<dbReference type="GO" id="GO:0006213">
    <property type="term" value="P:pyrimidine nucleoside metabolic process"/>
    <property type="evidence" value="ECO:0007669"/>
    <property type="project" value="InterPro"/>
</dbReference>
<reference evidence="3" key="1">
    <citation type="journal article" date="2021" name="PeerJ">
        <title>Extensive microbial diversity within the chicken gut microbiome revealed by metagenomics and culture.</title>
        <authorList>
            <person name="Gilroy R."/>
            <person name="Ravi A."/>
            <person name="Getino M."/>
            <person name="Pursley I."/>
            <person name="Horton D.L."/>
            <person name="Alikhan N.F."/>
            <person name="Baker D."/>
            <person name="Gharbi K."/>
            <person name="Hall N."/>
            <person name="Watson M."/>
            <person name="Adriaenssens E.M."/>
            <person name="Foster-Nyarko E."/>
            <person name="Jarju S."/>
            <person name="Secka A."/>
            <person name="Antonio M."/>
            <person name="Oren A."/>
            <person name="Chaudhuri R.R."/>
            <person name="La Ragione R."/>
            <person name="Hildebrand F."/>
            <person name="Pallen M.J."/>
        </authorList>
    </citation>
    <scope>NUCLEOTIDE SEQUENCE</scope>
    <source>
        <strain evidence="3">1068</strain>
    </source>
</reference>
<gene>
    <name evidence="3" type="ORF">H9809_10565</name>
</gene>
<organism evidence="3 4">
    <name type="scientific">Candidatus Blautia pullicola</name>
    <dbReference type="NCBI Taxonomy" id="2838498"/>
    <lineage>
        <taxon>Bacteria</taxon>
        <taxon>Bacillati</taxon>
        <taxon>Bacillota</taxon>
        <taxon>Clostridia</taxon>
        <taxon>Lachnospirales</taxon>
        <taxon>Lachnospiraceae</taxon>
        <taxon>Blautia</taxon>
    </lineage>
</organism>
<evidence type="ECO:0000313" key="3">
    <source>
        <dbReference type="EMBL" id="HIZ66323.1"/>
    </source>
</evidence>
<feature type="non-terminal residue" evidence="3">
    <location>
        <position position="1"/>
    </location>
</feature>
<protein>
    <recommendedName>
        <fullName evidence="2">Pyrimidine nucleoside phosphorylase C-terminal domain-containing protein</fullName>
    </recommendedName>
</protein>
<feature type="domain" description="Pyrimidine nucleoside phosphorylase C-terminal" evidence="2">
    <location>
        <begin position="1"/>
        <end position="33"/>
    </location>
</feature>
<keyword evidence="1" id="KW-0808">Transferase</keyword>
<comment type="caution">
    <text evidence="3">The sequence shown here is derived from an EMBL/GenBank/DDBJ whole genome shotgun (WGS) entry which is preliminary data.</text>
</comment>
<reference evidence="3" key="2">
    <citation type="submission" date="2021-04" db="EMBL/GenBank/DDBJ databases">
        <authorList>
            <person name="Gilroy R."/>
        </authorList>
    </citation>
    <scope>NUCLEOTIDE SEQUENCE</scope>
    <source>
        <strain evidence="3">1068</strain>
    </source>
</reference>
<evidence type="ECO:0000313" key="4">
    <source>
        <dbReference type="Proteomes" id="UP000824056"/>
    </source>
</evidence>
<name>A0A9D2JTP0_9FIRM</name>
<accession>A0A9D2JTP0</accession>
<dbReference type="Pfam" id="PF07831">
    <property type="entry name" value="PYNP_C"/>
    <property type="match status" value="1"/>
</dbReference>
<dbReference type="InterPro" id="IPR036566">
    <property type="entry name" value="PYNP-like_C_sf"/>
</dbReference>
<dbReference type="EMBL" id="DXBG01000247">
    <property type="protein sequence ID" value="HIZ66323.1"/>
    <property type="molecule type" value="Genomic_DNA"/>
</dbReference>
<dbReference type="GO" id="GO:0016763">
    <property type="term" value="F:pentosyltransferase activity"/>
    <property type="evidence" value="ECO:0007669"/>
    <property type="project" value="InterPro"/>
</dbReference>
<proteinExistence type="predicted"/>
<dbReference type="AlphaFoldDB" id="A0A9D2JTP0"/>
<dbReference type="Gene3D" id="3.90.1170.30">
    <property type="entry name" value="Pyrimidine nucleoside phosphorylase-like, C-terminal domain"/>
    <property type="match status" value="1"/>
</dbReference>
<dbReference type="SUPFAM" id="SSF54680">
    <property type="entry name" value="Pyrimidine nucleoside phosphorylase C-terminal domain"/>
    <property type="match status" value="1"/>
</dbReference>
<evidence type="ECO:0000259" key="2">
    <source>
        <dbReference type="Pfam" id="PF07831"/>
    </source>
</evidence>
<dbReference type="InterPro" id="IPR013102">
    <property type="entry name" value="PYNP_C"/>
</dbReference>
<sequence length="45" mass="5161">AKEIGKIVCELGAGRIEKEDEIDYSVGLILRKKGYYIKQIFLNFV</sequence>